<dbReference type="CDD" id="cd06471">
    <property type="entry name" value="ACD_LpsHSP_like"/>
    <property type="match status" value="1"/>
</dbReference>
<dbReference type="Gene3D" id="2.60.40.790">
    <property type="match status" value="1"/>
</dbReference>
<dbReference type="Pfam" id="PF00011">
    <property type="entry name" value="HSP20"/>
    <property type="match status" value="1"/>
</dbReference>
<organism evidence="4 5">
    <name type="scientific">Thomasclavelia spiroformis</name>
    <dbReference type="NCBI Taxonomy" id="29348"/>
    <lineage>
        <taxon>Bacteria</taxon>
        <taxon>Bacillati</taxon>
        <taxon>Bacillota</taxon>
        <taxon>Erysipelotrichia</taxon>
        <taxon>Erysipelotrichales</taxon>
        <taxon>Coprobacillaceae</taxon>
        <taxon>Thomasclavelia</taxon>
    </lineage>
</organism>
<dbReference type="RefSeq" id="WP_117605274.1">
    <property type="nucleotide sequence ID" value="NZ_CAUWNQ010000052.1"/>
</dbReference>
<evidence type="ECO:0000313" key="4">
    <source>
        <dbReference type="EMBL" id="RGO07584.1"/>
    </source>
</evidence>
<protein>
    <submittedName>
        <fullName evidence="4">Hsp20/alpha crystallin family protein</fullName>
    </submittedName>
</protein>
<dbReference type="PANTHER" id="PTHR11527">
    <property type="entry name" value="HEAT-SHOCK PROTEIN 20 FAMILY MEMBER"/>
    <property type="match status" value="1"/>
</dbReference>
<evidence type="ECO:0000259" key="3">
    <source>
        <dbReference type="PROSITE" id="PS01031"/>
    </source>
</evidence>
<dbReference type="Proteomes" id="UP000261087">
    <property type="component" value="Unassembled WGS sequence"/>
</dbReference>
<dbReference type="SUPFAM" id="SSF49764">
    <property type="entry name" value="HSP20-like chaperones"/>
    <property type="match status" value="1"/>
</dbReference>
<sequence length="138" mass="15974">MKLLPGLTTFNNLFDDMFDDSFFRSYNSYMKTDIKEVDNQYVLDIEMPGFNKKDISVELNDGYLTISCNKSTNNDEKDTKGNIIRQERYSGSCSRSFYVGDSIKKGDIKANYDNGELKIYLPKTTTKEVENHNYIPIE</sequence>
<evidence type="ECO:0000256" key="2">
    <source>
        <dbReference type="RuleBase" id="RU003616"/>
    </source>
</evidence>
<dbReference type="EMBL" id="QSVF01000030">
    <property type="protein sequence ID" value="RGO07584.1"/>
    <property type="molecule type" value="Genomic_DNA"/>
</dbReference>
<dbReference type="AlphaFoldDB" id="A0A3E5FPU6"/>
<dbReference type="InterPro" id="IPR031107">
    <property type="entry name" value="Small_HSP"/>
</dbReference>
<evidence type="ECO:0000313" key="5">
    <source>
        <dbReference type="Proteomes" id="UP000261087"/>
    </source>
</evidence>
<feature type="domain" description="SHSP" evidence="3">
    <location>
        <begin position="21"/>
        <end position="138"/>
    </location>
</feature>
<name>A0A3E5FPU6_9FIRM</name>
<dbReference type="PROSITE" id="PS01031">
    <property type="entry name" value="SHSP"/>
    <property type="match status" value="1"/>
</dbReference>
<gene>
    <name evidence="4" type="ORF">DXB31_09990</name>
</gene>
<comment type="similarity">
    <text evidence="1 2">Belongs to the small heat shock protein (HSP20) family.</text>
</comment>
<comment type="caution">
    <text evidence="4">The sequence shown here is derived from an EMBL/GenBank/DDBJ whole genome shotgun (WGS) entry which is preliminary data.</text>
</comment>
<proteinExistence type="inferred from homology"/>
<dbReference type="InterPro" id="IPR008978">
    <property type="entry name" value="HSP20-like_chaperone"/>
</dbReference>
<dbReference type="InterPro" id="IPR002068">
    <property type="entry name" value="A-crystallin/Hsp20_dom"/>
</dbReference>
<accession>A0A3E5FPU6</accession>
<reference evidence="4 5" key="1">
    <citation type="submission" date="2018-08" db="EMBL/GenBank/DDBJ databases">
        <title>A genome reference for cultivated species of the human gut microbiota.</title>
        <authorList>
            <person name="Zou Y."/>
            <person name="Xue W."/>
            <person name="Luo G."/>
        </authorList>
    </citation>
    <scope>NUCLEOTIDE SEQUENCE [LARGE SCALE GENOMIC DNA]</scope>
    <source>
        <strain evidence="4 5">OM02-6</strain>
    </source>
</reference>
<evidence type="ECO:0000256" key="1">
    <source>
        <dbReference type="PROSITE-ProRule" id="PRU00285"/>
    </source>
</evidence>